<evidence type="ECO:0000313" key="2">
    <source>
        <dbReference type="Proteomes" id="UP001611251"/>
    </source>
</evidence>
<reference evidence="1 2" key="1">
    <citation type="submission" date="2024-08" db="EMBL/GenBank/DDBJ databases">
        <title>Pantoea ronii - a newly identified human opportunistic pathogen.</title>
        <authorList>
            <person name="Keidar-Friedman D."/>
            <person name="Sorek N."/>
            <person name="Leshin-Carmel D."/>
            <person name="Tsur A."/>
            <person name="Amsalem M."/>
            <person name="Tolkach D."/>
            <person name="Brosh-Nissimov T."/>
        </authorList>
    </citation>
    <scope>NUCLEOTIDE SEQUENCE [LARGE SCALE GENOMIC DNA]</scope>
    <source>
        <strain evidence="1 2">AA23256</strain>
    </source>
</reference>
<accession>A0ABW7PR66</accession>
<gene>
    <name evidence="1" type="ORF">ABU178_01020</name>
</gene>
<dbReference type="SUPFAM" id="SSF48452">
    <property type="entry name" value="TPR-like"/>
    <property type="match status" value="1"/>
</dbReference>
<name>A0ABW7PR66_9GAMM</name>
<keyword evidence="2" id="KW-1185">Reference proteome</keyword>
<dbReference type="InterPro" id="IPR011990">
    <property type="entry name" value="TPR-like_helical_dom_sf"/>
</dbReference>
<evidence type="ECO:0000313" key="1">
    <source>
        <dbReference type="EMBL" id="MFH8132769.1"/>
    </source>
</evidence>
<proteinExistence type="predicted"/>
<protein>
    <submittedName>
        <fullName evidence="1">Tetratricopeptide repeat protein</fullName>
    </submittedName>
</protein>
<organism evidence="1 2">
    <name type="scientific">Pantoea osteomyelitidis</name>
    <dbReference type="NCBI Taxonomy" id="3230026"/>
    <lineage>
        <taxon>Bacteria</taxon>
        <taxon>Pseudomonadati</taxon>
        <taxon>Pseudomonadota</taxon>
        <taxon>Gammaproteobacteria</taxon>
        <taxon>Enterobacterales</taxon>
        <taxon>Erwiniaceae</taxon>
        <taxon>Pantoea</taxon>
    </lineage>
</organism>
<dbReference type="Proteomes" id="UP001611251">
    <property type="component" value="Unassembled WGS sequence"/>
</dbReference>
<dbReference type="EMBL" id="JBGFSN010000001">
    <property type="protein sequence ID" value="MFH8132769.1"/>
    <property type="molecule type" value="Genomic_DNA"/>
</dbReference>
<dbReference type="RefSeq" id="WP_397211100.1">
    <property type="nucleotide sequence ID" value="NZ_JBGFSN010000001.1"/>
</dbReference>
<dbReference type="Gene3D" id="1.25.40.10">
    <property type="entry name" value="Tetratricopeptide repeat domain"/>
    <property type="match status" value="1"/>
</dbReference>
<comment type="caution">
    <text evidence="1">The sequence shown here is derived from an EMBL/GenBank/DDBJ whole genome shotgun (WGS) entry which is preliminary data.</text>
</comment>
<sequence>MRKTIPVRRPAPAASSAELQARLEASAARFRQAMAESDFPVARQCCEEVLRFAPNNMRVLSDYALSLMRVGEQAKAYKVYQKIYQAPAPQRAQAAETWLDGLVEACGWLGKTDEVRRYGLEALEAADARFAQGQRYPFPSSAPPPFDASKPEQNIIAFSLYGGQPRYCETLIKNVEVARELYPAWTCRVWLDESVPQHVWQRLRQAGAQLVDMSQEKAIFPTLWRFLVMDDPTVRRFIVRDADSLLSERETAAVEEWLASPYWFHHMRDYFSHTELLLAGMWGGCQGVFSGVGEWMRDFHARYTSSERFADQTFLKMVLWPTVRESVLNHDALFGFHGARAWPTHAPVRWRNESFHVGSNAGFASMTGKTSVAEGETQPIEIIRDNERWHYKAQVKNAEWKLPMPFFLIDEWQSGRLKVQAL</sequence>